<dbReference type="OMA" id="HEVNSQF"/>
<comment type="subcellular location">
    <subcellularLocation>
        <location evidence="1">Cytoplasmic vesicle</location>
        <location evidence="1">Secretory vesicle</location>
        <location evidence="1">Acrosome</location>
    </subcellularLocation>
</comment>
<organism evidence="7 8">
    <name type="scientific">Paramecium primaurelia</name>
    <dbReference type="NCBI Taxonomy" id="5886"/>
    <lineage>
        <taxon>Eukaryota</taxon>
        <taxon>Sar</taxon>
        <taxon>Alveolata</taxon>
        <taxon>Ciliophora</taxon>
        <taxon>Intramacronucleata</taxon>
        <taxon>Oligohymenophorea</taxon>
        <taxon>Peniculida</taxon>
        <taxon>Parameciidae</taxon>
        <taxon>Paramecium</taxon>
    </lineage>
</organism>
<dbReference type="Proteomes" id="UP000688137">
    <property type="component" value="Unassembled WGS sequence"/>
</dbReference>
<keyword evidence="3" id="KW-0968">Cytoplasmic vesicle</keyword>
<evidence type="ECO:0000256" key="2">
    <source>
        <dbReference type="ARBA" id="ARBA00022737"/>
    </source>
</evidence>
<dbReference type="EMBL" id="CAJJDM010000095">
    <property type="protein sequence ID" value="CAD8093132.1"/>
    <property type="molecule type" value="Genomic_DNA"/>
</dbReference>
<keyword evidence="2" id="KW-0677">Repeat</keyword>
<dbReference type="PANTHER" id="PTHR46511:SF1">
    <property type="entry name" value="MORN REPEAT-CONTAINING PROTEIN 3"/>
    <property type="match status" value="1"/>
</dbReference>
<name>A0A8S1NLV8_PARPR</name>
<evidence type="ECO:0000256" key="6">
    <source>
        <dbReference type="SAM" id="MobiDB-lite"/>
    </source>
</evidence>
<accession>A0A8S1NLV8</accession>
<protein>
    <recommendedName>
        <fullName evidence="4">MORN repeat-containing protein 3</fullName>
    </recommendedName>
</protein>
<feature type="region of interest" description="Disordered" evidence="6">
    <location>
        <begin position="1"/>
        <end position="25"/>
    </location>
</feature>
<dbReference type="PANTHER" id="PTHR46511">
    <property type="entry name" value="MORN REPEAT-CONTAINING PROTEIN 3"/>
    <property type="match status" value="1"/>
</dbReference>
<keyword evidence="8" id="KW-1185">Reference proteome</keyword>
<sequence>MQSTNISSPQKPSTASPSKSIGPYRTITTTYAPFTILQKNSKFEDSPIKRVKQFDDDKLIKSIKLIKPNREQSKSCSKSQDKIIIKDIKDDSQYIGSYNGKVREGFGKLYNAQGILIYEGQWYNDQYHGNGILFNHEVNSQFTKYLGQFQFGYKYGAGIEYYRDGSMYVGNFESDCRNGMGQLTKKNGEKFNGLWLKGKMISRI</sequence>
<evidence type="ECO:0000256" key="4">
    <source>
        <dbReference type="ARBA" id="ARBA00039854"/>
    </source>
</evidence>
<dbReference type="InterPro" id="IPR052472">
    <property type="entry name" value="MORN3"/>
</dbReference>
<evidence type="ECO:0000256" key="3">
    <source>
        <dbReference type="ARBA" id="ARBA00023329"/>
    </source>
</evidence>
<feature type="compositionally biased region" description="Polar residues" evidence="6">
    <location>
        <begin position="1"/>
        <end position="19"/>
    </location>
</feature>
<evidence type="ECO:0000313" key="8">
    <source>
        <dbReference type="Proteomes" id="UP000688137"/>
    </source>
</evidence>
<evidence type="ECO:0000256" key="5">
    <source>
        <dbReference type="ARBA" id="ARBA00045851"/>
    </source>
</evidence>
<dbReference type="AlphaFoldDB" id="A0A8S1NLV8"/>
<dbReference type="SMART" id="SM00698">
    <property type="entry name" value="MORN"/>
    <property type="match status" value="4"/>
</dbReference>
<comment type="caution">
    <text evidence="7">The sequence shown here is derived from an EMBL/GenBank/DDBJ whole genome shotgun (WGS) entry which is preliminary data.</text>
</comment>
<comment type="function">
    <text evidence="5">Assembles a suppression complex (suppresome) by tethering SIRT1 and MDM2 to regulate composite modifications of p53/TP53. Confers both deacetylation-mediated functional inactivation, by SIRT1, and ubiquitination-dependent degradation, by MDM2, of p53/TP53, promoting a proliferative and cell survival behaviors. May play a role in the regulation of spermatogenesis.</text>
</comment>
<evidence type="ECO:0000256" key="1">
    <source>
        <dbReference type="ARBA" id="ARBA00004218"/>
    </source>
</evidence>
<dbReference type="InterPro" id="IPR003409">
    <property type="entry name" value="MORN"/>
</dbReference>
<proteinExistence type="predicted"/>
<evidence type="ECO:0000313" key="7">
    <source>
        <dbReference type="EMBL" id="CAD8093132.1"/>
    </source>
</evidence>
<dbReference type="GO" id="GO:0001669">
    <property type="term" value="C:acrosomal vesicle"/>
    <property type="evidence" value="ECO:0007669"/>
    <property type="project" value="UniProtKB-SubCell"/>
</dbReference>
<reference evidence="7" key="1">
    <citation type="submission" date="2021-01" db="EMBL/GenBank/DDBJ databases">
        <authorList>
            <consortium name="Genoscope - CEA"/>
            <person name="William W."/>
        </authorList>
    </citation>
    <scope>NUCLEOTIDE SEQUENCE</scope>
</reference>
<gene>
    <name evidence="7" type="ORF">PPRIM_AZ9-3.1.T0920138</name>
</gene>